<organism evidence="1 2">
    <name type="scientific">Corallococcus coralloides</name>
    <name type="common">Myxococcus coralloides</name>
    <dbReference type="NCBI Taxonomy" id="184914"/>
    <lineage>
        <taxon>Bacteria</taxon>
        <taxon>Pseudomonadati</taxon>
        <taxon>Myxococcota</taxon>
        <taxon>Myxococcia</taxon>
        <taxon>Myxococcales</taxon>
        <taxon>Cystobacterineae</taxon>
        <taxon>Myxococcaceae</taxon>
        <taxon>Corallococcus</taxon>
    </lineage>
</organism>
<gene>
    <name evidence="1" type="ORF">EJ065_7012</name>
</gene>
<reference evidence="1 2" key="1">
    <citation type="submission" date="2018-12" db="EMBL/GenBank/DDBJ databases">
        <title>Complete Genome Sequence of the Corallopyronin A producing Myxobacterium Corallococcus coralloides B035.</title>
        <authorList>
            <person name="Bouhired S.M."/>
            <person name="Rupp O."/>
            <person name="Blom J."/>
            <person name="Schaeberle T.F."/>
            <person name="Kehraus S."/>
            <person name="Schiefer A."/>
            <person name="Pfarr K."/>
            <person name="Goesmann A."/>
            <person name="Hoerauf A."/>
            <person name="Koenig G.M."/>
        </authorList>
    </citation>
    <scope>NUCLEOTIDE SEQUENCE [LARGE SCALE GENOMIC DNA]</scope>
    <source>
        <strain evidence="1 2">B035</strain>
    </source>
</reference>
<proteinExistence type="predicted"/>
<dbReference type="Proteomes" id="UP000288758">
    <property type="component" value="Chromosome"/>
</dbReference>
<name>A0A410S2V0_CORCK</name>
<evidence type="ECO:0000313" key="2">
    <source>
        <dbReference type="Proteomes" id="UP000288758"/>
    </source>
</evidence>
<sequence length="85" mass="8750">MQALDLFRDGRALRAGLGVQRKTSVADFRAELALDGTGNRFHPGAAIDVKLPGCTSAIASLTTAPGALKAPGPSYFAAVLTPSRP</sequence>
<evidence type="ECO:0000313" key="1">
    <source>
        <dbReference type="EMBL" id="QAT88537.1"/>
    </source>
</evidence>
<accession>A0A410S2V0</accession>
<protein>
    <submittedName>
        <fullName evidence="1">Uncharacterized protein</fullName>
    </submittedName>
</protein>
<dbReference type="EMBL" id="CP034669">
    <property type="protein sequence ID" value="QAT88537.1"/>
    <property type="molecule type" value="Genomic_DNA"/>
</dbReference>
<dbReference type="RefSeq" id="WP_128799685.1">
    <property type="nucleotide sequence ID" value="NZ_CP034669.1"/>
</dbReference>
<dbReference type="AlphaFoldDB" id="A0A410S2V0"/>